<reference evidence="3" key="1">
    <citation type="submission" date="2013-10" db="EMBL/GenBank/DDBJ databases">
        <title>Genomic analysis of the causative agents of coccidiosis in chickens.</title>
        <authorList>
            <person name="Reid A.J."/>
            <person name="Blake D."/>
            <person name="Billington K."/>
            <person name="Browne H."/>
            <person name="Dunn M."/>
            <person name="Hung S."/>
            <person name="Kawahara F."/>
            <person name="Miranda-Saavedra D."/>
            <person name="Mourier T."/>
            <person name="Nagra H."/>
            <person name="Otto T.D."/>
            <person name="Rawlings N."/>
            <person name="Sanchez A."/>
            <person name="Sanders M."/>
            <person name="Subramaniam C."/>
            <person name="Tay Y."/>
            <person name="Dear P."/>
            <person name="Doerig C."/>
            <person name="Gruber A."/>
            <person name="Parkinson J."/>
            <person name="Shirley M."/>
            <person name="Wan K.L."/>
            <person name="Berriman M."/>
            <person name="Tomley F."/>
            <person name="Pain A."/>
        </authorList>
    </citation>
    <scope>NUCLEOTIDE SEQUENCE [LARGE SCALE GENOMIC DNA]</scope>
    <source>
        <strain evidence="3">Houghton</strain>
    </source>
</reference>
<feature type="region of interest" description="Disordered" evidence="1">
    <location>
        <begin position="587"/>
        <end position="721"/>
    </location>
</feature>
<feature type="region of interest" description="Disordered" evidence="1">
    <location>
        <begin position="433"/>
        <end position="470"/>
    </location>
</feature>
<keyword evidence="4" id="KW-1185">Reference proteome</keyword>
<evidence type="ECO:0000256" key="2">
    <source>
        <dbReference type="SAM" id="Phobius"/>
    </source>
</evidence>
<accession>U6H3G3</accession>
<feature type="compositionally biased region" description="Basic and acidic residues" evidence="1">
    <location>
        <begin position="269"/>
        <end position="289"/>
    </location>
</feature>
<name>U6H3G3_9EIME</name>
<dbReference type="VEuPathDB" id="ToxoDB:EPH_0074880"/>
<dbReference type="Proteomes" id="UP000018201">
    <property type="component" value="Unassembled WGS sequence"/>
</dbReference>
<keyword evidence="2" id="KW-1133">Transmembrane helix</keyword>
<gene>
    <name evidence="3" type="ORF">EPH_0074880</name>
</gene>
<keyword evidence="2" id="KW-0812">Transmembrane</keyword>
<feature type="compositionally biased region" description="Low complexity" evidence="1">
    <location>
        <begin position="606"/>
        <end position="616"/>
    </location>
</feature>
<evidence type="ECO:0000313" key="4">
    <source>
        <dbReference type="Proteomes" id="UP000018201"/>
    </source>
</evidence>
<dbReference type="EMBL" id="HG696485">
    <property type="protein sequence ID" value="CDI86990.1"/>
    <property type="molecule type" value="Genomic_DNA"/>
</dbReference>
<keyword evidence="2" id="KW-0472">Membrane</keyword>
<dbReference type="AlphaFoldDB" id="U6H3G3"/>
<evidence type="ECO:0000313" key="3">
    <source>
        <dbReference type="EMBL" id="CDI86990.1"/>
    </source>
</evidence>
<sequence length="945" mass="98277">MSLQSVAMQESIDTHIMPALSCKRHTLRTCLSPLDSPGGRQAVPLAVKTGWKPCGTRQICTVLLSVLAVVAVTLNCFRISYGLRDRSNLSRRLAGREPTGEDDPKLWEILKACWGVEDEAGGAHLPQAELEPNTSWQSMQPHQEQQAISISPSLLPWGPSTQALPHIPEPSTDPPTQRSDILPFTSAGAPEAADLLVQADPTSSWGPLTQQTSGGGPVNAVAQGYIAPSSRCASGASSQLNHPQEAGPFAPPGAAGANALPGSVAPVSAREKRPLEEGEGRISHVEGAAHKVVKGQTALEGGPHLSGAGMPVSAGSGGLTSLQGQSSSACAYGTQLGGAPAGNLQGAIFSSIAPYGGASGEGSSSGGSFQQKHSNAEMPWVAQPAHILPGLQAEAFRAFGSLPASPSTLGVLPQLDCVTFYQRQSSPQLLQDQQTSTVTQTLPAAQPAGQRPPLCHPNPQHRPTLQPGDQRPSWLFPVYEAADASLQGLSVSSWASPMLPPAGGGPITAVAKGCASSTPRCAGDASSQFKHLQEAASFALPGAAGAHAPSGTVPSASSWASPMLPPSGGGRVSAVAQGYIIPSSRCASGASSQLNHPQEVGPFAPPGAAGANALPGSVAPVSAREKRPLEEGEGRISHVEGAAHKVVKDQTALEGGPHLSGAGMPVSAGSGGLSSDEGERSSACASETHLGDAPVEGQGTSSSSTVHRGGAFRNSSASGSPFASSSAGTAVHLLNHPFNRLPTLLLEEGASVRRFSPAKAFAPWRVAHAPNTALEHMCRHFAKRTLCATEGDAIVVWAQRVVGHLFHRHQTPVVGVTPADAVDVLGRRYLMLDSLVCAIQVLGPAMRAATWWDKLVSVIPADVVLADRSFPYQRSQHYTALAKRLSAAIKVLKSGVRPDAGETVSLKRELFGINSTHPEFRRARWDAWRRQDKEARGRREDSTRD</sequence>
<feature type="compositionally biased region" description="Basic and acidic residues" evidence="1">
    <location>
        <begin position="623"/>
        <end position="648"/>
    </location>
</feature>
<reference evidence="3" key="2">
    <citation type="submission" date="2013-10" db="EMBL/GenBank/DDBJ databases">
        <authorList>
            <person name="Aslett M."/>
        </authorList>
    </citation>
    <scope>NUCLEOTIDE SEQUENCE [LARGE SCALE GENOMIC DNA]</scope>
    <source>
        <strain evidence="3">Houghton</strain>
    </source>
</reference>
<feature type="compositionally biased region" description="Polar residues" evidence="1">
    <location>
        <begin position="433"/>
        <end position="443"/>
    </location>
</feature>
<protein>
    <recommendedName>
        <fullName evidence="5">Transmembrane protein</fullName>
    </recommendedName>
</protein>
<feature type="region of interest" description="Disordered" evidence="1">
    <location>
        <begin position="152"/>
        <end position="181"/>
    </location>
</feature>
<evidence type="ECO:0008006" key="5">
    <source>
        <dbReference type="Google" id="ProtNLM"/>
    </source>
</evidence>
<feature type="compositionally biased region" description="Polar residues" evidence="1">
    <location>
        <begin position="587"/>
        <end position="596"/>
    </location>
</feature>
<feature type="transmembrane region" description="Helical" evidence="2">
    <location>
        <begin position="59"/>
        <end position="81"/>
    </location>
</feature>
<feature type="region of interest" description="Disordered" evidence="1">
    <location>
        <begin position="231"/>
        <end position="289"/>
    </location>
</feature>
<proteinExistence type="predicted"/>
<feature type="compositionally biased region" description="Polar residues" evidence="1">
    <location>
        <begin position="231"/>
        <end position="242"/>
    </location>
</feature>
<organism evidence="3 4">
    <name type="scientific">Eimeria praecox</name>
    <dbReference type="NCBI Taxonomy" id="51316"/>
    <lineage>
        <taxon>Eukaryota</taxon>
        <taxon>Sar</taxon>
        <taxon>Alveolata</taxon>
        <taxon>Apicomplexa</taxon>
        <taxon>Conoidasida</taxon>
        <taxon>Coccidia</taxon>
        <taxon>Eucoccidiorida</taxon>
        <taxon>Eimeriorina</taxon>
        <taxon>Eimeriidae</taxon>
        <taxon>Eimeria</taxon>
    </lineage>
</organism>
<feature type="compositionally biased region" description="Low complexity" evidence="1">
    <location>
        <begin position="246"/>
        <end position="262"/>
    </location>
</feature>
<evidence type="ECO:0000256" key="1">
    <source>
        <dbReference type="SAM" id="MobiDB-lite"/>
    </source>
</evidence>